<feature type="domain" description="Peptidase S8/S53" evidence="1">
    <location>
        <begin position="322"/>
        <end position="670"/>
    </location>
</feature>
<keyword evidence="3" id="KW-1185">Reference proteome</keyword>
<accession>A0ABQ3LT41</accession>
<gene>
    <name evidence="2" type="ORF">GCM10008023_38900</name>
</gene>
<name>A0ABQ3LT41_9SPHN</name>
<evidence type="ECO:0000313" key="3">
    <source>
        <dbReference type="Proteomes" id="UP000652430"/>
    </source>
</evidence>
<dbReference type="RefSeq" id="WP_229839558.1">
    <property type="nucleotide sequence ID" value="NZ_BNAQ01000009.1"/>
</dbReference>
<evidence type="ECO:0000259" key="1">
    <source>
        <dbReference type="Pfam" id="PF00082"/>
    </source>
</evidence>
<reference evidence="3" key="1">
    <citation type="journal article" date="2019" name="Int. J. Syst. Evol. Microbiol.">
        <title>The Global Catalogue of Microorganisms (GCM) 10K type strain sequencing project: providing services to taxonomists for standard genome sequencing and annotation.</title>
        <authorList>
            <consortium name="The Broad Institute Genomics Platform"/>
            <consortium name="The Broad Institute Genome Sequencing Center for Infectious Disease"/>
            <person name="Wu L."/>
            <person name="Ma J."/>
        </authorList>
    </citation>
    <scope>NUCLEOTIDE SEQUENCE [LARGE SCALE GENOMIC DNA]</scope>
    <source>
        <strain evidence="3">CGMCC 1.8957</strain>
    </source>
</reference>
<dbReference type="EMBL" id="BNAQ01000009">
    <property type="protein sequence ID" value="GHH25460.1"/>
    <property type="molecule type" value="Genomic_DNA"/>
</dbReference>
<dbReference type="Proteomes" id="UP000652430">
    <property type="component" value="Unassembled WGS sequence"/>
</dbReference>
<dbReference type="InterPro" id="IPR000209">
    <property type="entry name" value="Peptidase_S8/S53_dom"/>
</dbReference>
<dbReference type="Gene3D" id="3.40.50.200">
    <property type="entry name" value="Peptidase S8/S53 domain"/>
    <property type="match status" value="1"/>
</dbReference>
<dbReference type="Pfam" id="PF00082">
    <property type="entry name" value="Peptidase_S8"/>
    <property type="match status" value="1"/>
</dbReference>
<organism evidence="2 3">
    <name type="scientific">Sphingomonas glacialis</name>
    <dbReference type="NCBI Taxonomy" id="658225"/>
    <lineage>
        <taxon>Bacteria</taxon>
        <taxon>Pseudomonadati</taxon>
        <taxon>Pseudomonadota</taxon>
        <taxon>Alphaproteobacteria</taxon>
        <taxon>Sphingomonadales</taxon>
        <taxon>Sphingomonadaceae</taxon>
        <taxon>Sphingomonas</taxon>
    </lineage>
</organism>
<dbReference type="SUPFAM" id="SSF52743">
    <property type="entry name" value="Subtilisin-like"/>
    <property type="match status" value="1"/>
</dbReference>
<evidence type="ECO:0000313" key="2">
    <source>
        <dbReference type="EMBL" id="GHH25460.1"/>
    </source>
</evidence>
<sequence>MALPPKQPLLRLGAPVAIPRKAGGGFGQSRKFAPGEQAQNPAGQKLTALAAQLDANTPMLQLRADPAALAPERLLVFELTGGVMQFTEAVRLVPGLEFLGAEDLEEDDLDKNPAVYLMVPSEAAFRNIVTLWRSWQNNGTVPPRFSAWKTMLSQLRDIRPWGPQDRVTAGDLEVLSDELAHGAPATRIEVELVFRRDGDPVEAQARAGILAAGGVVVSRSRIAGAGYHALLADIPAAALQSVIARNPAGLAGLEAILQIRPQSIFQITPSEEVAGLPDGGVPALDGDPIAAIFDAVPLSEHPRLAGTLSIDDIFGLDGLAVGARKHGTAMASAVIHGDINNVWDRPLERRVHFVNMLYATADAGQPERFPDLLPADMFERAILTMRAGDAPTARHVIIVNASLGDPNKPFAGRLSGWARVIDHLASTYGILFIISAGNHDASLDTVGMTAGQFEALATPQQIRVALKASAAQLASRRILAPAEAMNAITVGALHADQFTYPHPLPASNYNIWKDTGLCSVSSALGPGHNGATKPDILAPGGQHHVLLWPQGEDHRLQPLTTNAAAFGGIAVAAPPSATSLGPNVTARSIGTSVAAALATGVAARAHEALEAAYPDFGAIPSAQRACLLKALLVHGARWTDARDLLVEVLGPPEGKFSYRQKDNVRRYLGFGAYDPELIINCADDRATLWAVGSINANQGRRFRIPWPATMSTKAQPHGLSATLAWFSPPRPGAVAYRAIRMKIVEPSQLGAAGIKANGIQPDPKQAHKGTVVHRRWDGERAAAIVAAGFFDLDIQREADDGDIPANFAIVTTLEMPGAVDVYTQVLNRVGLKPIVPVSV</sequence>
<proteinExistence type="predicted"/>
<protein>
    <recommendedName>
        <fullName evidence="1">Peptidase S8/S53 domain-containing protein</fullName>
    </recommendedName>
</protein>
<comment type="caution">
    <text evidence="2">The sequence shown here is derived from an EMBL/GenBank/DDBJ whole genome shotgun (WGS) entry which is preliminary data.</text>
</comment>
<dbReference type="InterPro" id="IPR036852">
    <property type="entry name" value="Peptidase_S8/S53_dom_sf"/>
</dbReference>